<feature type="compositionally biased region" description="Polar residues" evidence="1">
    <location>
        <begin position="27"/>
        <end position="38"/>
    </location>
</feature>
<evidence type="ECO:0000256" key="1">
    <source>
        <dbReference type="SAM" id="MobiDB-lite"/>
    </source>
</evidence>
<proteinExistence type="predicted"/>
<protein>
    <submittedName>
        <fullName evidence="2">Uncharacterized protein</fullName>
    </submittedName>
</protein>
<evidence type="ECO:0000313" key="3">
    <source>
        <dbReference type="Proteomes" id="UP001472677"/>
    </source>
</evidence>
<dbReference type="Proteomes" id="UP001472677">
    <property type="component" value="Unassembled WGS sequence"/>
</dbReference>
<comment type="caution">
    <text evidence="2">The sequence shown here is derived from an EMBL/GenBank/DDBJ whole genome shotgun (WGS) entry which is preliminary data.</text>
</comment>
<dbReference type="EMBL" id="JBBPBM010000329">
    <property type="protein sequence ID" value="KAK8497117.1"/>
    <property type="molecule type" value="Genomic_DNA"/>
</dbReference>
<sequence>MQRPQTPSEAFGPWMVMEKKHRRTNKQTKPANPQTQDNDFLVPNQLMPMLRALLTPHPVKSKVKQGLPHPTRKTTGISLGSATF</sequence>
<evidence type="ECO:0000313" key="2">
    <source>
        <dbReference type="EMBL" id="KAK8497117.1"/>
    </source>
</evidence>
<gene>
    <name evidence="2" type="ORF">V6N12_019275</name>
</gene>
<name>A0ABR2ASQ7_9ROSI</name>
<organism evidence="2 3">
    <name type="scientific">Hibiscus sabdariffa</name>
    <name type="common">roselle</name>
    <dbReference type="NCBI Taxonomy" id="183260"/>
    <lineage>
        <taxon>Eukaryota</taxon>
        <taxon>Viridiplantae</taxon>
        <taxon>Streptophyta</taxon>
        <taxon>Embryophyta</taxon>
        <taxon>Tracheophyta</taxon>
        <taxon>Spermatophyta</taxon>
        <taxon>Magnoliopsida</taxon>
        <taxon>eudicotyledons</taxon>
        <taxon>Gunneridae</taxon>
        <taxon>Pentapetalae</taxon>
        <taxon>rosids</taxon>
        <taxon>malvids</taxon>
        <taxon>Malvales</taxon>
        <taxon>Malvaceae</taxon>
        <taxon>Malvoideae</taxon>
        <taxon>Hibiscus</taxon>
    </lineage>
</organism>
<reference evidence="2 3" key="1">
    <citation type="journal article" date="2024" name="G3 (Bethesda)">
        <title>Genome assembly of Hibiscus sabdariffa L. provides insights into metabolisms of medicinal natural products.</title>
        <authorList>
            <person name="Kim T."/>
        </authorList>
    </citation>
    <scope>NUCLEOTIDE SEQUENCE [LARGE SCALE GENOMIC DNA]</scope>
    <source>
        <strain evidence="2">TK-2024</strain>
        <tissue evidence="2">Old leaves</tissue>
    </source>
</reference>
<feature type="region of interest" description="Disordered" evidence="1">
    <location>
        <begin position="58"/>
        <end position="84"/>
    </location>
</feature>
<feature type="compositionally biased region" description="Polar residues" evidence="1">
    <location>
        <begin position="73"/>
        <end position="84"/>
    </location>
</feature>
<keyword evidence="3" id="KW-1185">Reference proteome</keyword>
<feature type="region of interest" description="Disordered" evidence="1">
    <location>
        <begin position="1"/>
        <end position="39"/>
    </location>
</feature>
<accession>A0ABR2ASQ7</accession>